<keyword evidence="2" id="KW-1185">Reference proteome</keyword>
<dbReference type="Proteomes" id="UP001165498">
    <property type="component" value="Unassembled WGS sequence"/>
</dbReference>
<accession>A0ABT1QNV0</accession>
<organism evidence="1 2">
    <name type="scientific">Tahibacter harae</name>
    <dbReference type="NCBI Taxonomy" id="2963937"/>
    <lineage>
        <taxon>Bacteria</taxon>
        <taxon>Pseudomonadati</taxon>
        <taxon>Pseudomonadota</taxon>
        <taxon>Gammaproteobacteria</taxon>
        <taxon>Lysobacterales</taxon>
        <taxon>Rhodanobacteraceae</taxon>
        <taxon>Tahibacter</taxon>
    </lineage>
</organism>
<name>A0ABT1QNV0_9GAMM</name>
<comment type="caution">
    <text evidence="1">The sequence shown here is derived from an EMBL/GenBank/DDBJ whole genome shotgun (WGS) entry which is preliminary data.</text>
</comment>
<evidence type="ECO:0000313" key="1">
    <source>
        <dbReference type="EMBL" id="MCQ4163335.1"/>
    </source>
</evidence>
<dbReference type="RefSeq" id="WP_255910423.1">
    <property type="nucleotide sequence ID" value="NZ_JANFQO010000001.1"/>
</dbReference>
<proteinExistence type="predicted"/>
<evidence type="ECO:0000313" key="2">
    <source>
        <dbReference type="Proteomes" id="UP001165498"/>
    </source>
</evidence>
<protein>
    <recommendedName>
        <fullName evidence="3">2'-5' RNA ligase family protein</fullName>
    </recommendedName>
</protein>
<gene>
    <name evidence="1" type="ORF">NM961_01300</name>
</gene>
<reference evidence="1" key="1">
    <citation type="submission" date="2022-07" db="EMBL/GenBank/DDBJ databases">
        <title>Tahibacter sp., a new gammaproteobacterium isolated from the silt sample collected at pig farm.</title>
        <authorList>
            <person name="Chen H."/>
        </authorList>
    </citation>
    <scope>NUCLEOTIDE SEQUENCE</scope>
    <source>
        <strain evidence="1">P2K</strain>
    </source>
</reference>
<dbReference type="EMBL" id="JANFQO010000001">
    <property type="protein sequence ID" value="MCQ4163335.1"/>
    <property type="molecule type" value="Genomic_DNA"/>
</dbReference>
<sequence length="151" mass="17061">MSTLPFQRARGILRYSPEIRPGSHTRRDGGSTYWWLIIDCDAELGRYLRHLYEQAYWHTRPLTSPLWGPHISVIRGEQPADTAGWGWRNGESVEFEFSPLAEETHSYVWHPVRCAAALALREHYGLAREPTPPLHLSIGNGLSTRGEGAAG</sequence>
<evidence type="ECO:0008006" key="3">
    <source>
        <dbReference type="Google" id="ProtNLM"/>
    </source>
</evidence>